<dbReference type="Pfam" id="PF03807">
    <property type="entry name" value="F420_oxidored"/>
    <property type="match status" value="1"/>
</dbReference>
<dbReference type="InterPro" id="IPR028939">
    <property type="entry name" value="P5C_Rdtase_cat_N"/>
</dbReference>
<organism evidence="4 5">
    <name type="scientific">Bifidobacterium minimum</name>
    <dbReference type="NCBI Taxonomy" id="1693"/>
    <lineage>
        <taxon>Bacteria</taxon>
        <taxon>Bacillati</taxon>
        <taxon>Actinomycetota</taxon>
        <taxon>Actinomycetes</taxon>
        <taxon>Bifidobacteriales</taxon>
        <taxon>Bifidobacteriaceae</taxon>
        <taxon>Bifidobacterium</taxon>
    </lineage>
</organism>
<dbReference type="STRING" id="1693.BMIN_0716"/>
<proteinExistence type="inferred from homology"/>
<dbReference type="SUPFAM" id="SSF51735">
    <property type="entry name" value="NAD(P)-binding Rossmann-fold domains"/>
    <property type="match status" value="1"/>
</dbReference>
<gene>
    <name evidence="4" type="ORF">BMIN_0716</name>
</gene>
<keyword evidence="2 4" id="KW-0560">Oxidoreductase</keyword>
<dbReference type="PANTHER" id="PTHR11645">
    <property type="entry name" value="PYRROLINE-5-CARBOXYLATE REDUCTASE"/>
    <property type="match status" value="1"/>
</dbReference>
<name>A0A087BPQ2_9BIFI</name>
<evidence type="ECO:0000313" key="4">
    <source>
        <dbReference type="EMBL" id="KFI73002.1"/>
    </source>
</evidence>
<dbReference type="EMBL" id="JGZD01000008">
    <property type="protein sequence ID" value="KFI73002.1"/>
    <property type="molecule type" value="Genomic_DNA"/>
</dbReference>
<sequence length="174" mass="18308">MRFGFVGCGNMGGAILSGAISTGVLDKEHVAVFDVSPTVSRHWKDGGISVLGDDEQVTHWADIIILAVKPQDAVEALKQCGAGLDGKVLVSIVAGYSVVRLSRLVTGTPRILRVLPNTPALVREGAFAVSSDSDLRRDELGVVVGVLDALGIVELVPERLIDAVRAGAEKSREL</sequence>
<dbReference type="Proteomes" id="UP000029014">
    <property type="component" value="Unassembled WGS sequence"/>
</dbReference>
<dbReference type="EC" id="1.5.1.2" evidence="4"/>
<comment type="similarity">
    <text evidence="1">Belongs to the pyrroline-5-carboxylate reductase family.</text>
</comment>
<protein>
    <submittedName>
        <fullName evidence="4">Putative pyrroline-5-carboxylate reductase</fullName>
        <ecNumber evidence="4">1.5.1.2</ecNumber>
    </submittedName>
</protein>
<dbReference type="AlphaFoldDB" id="A0A087BPQ2"/>
<evidence type="ECO:0000259" key="3">
    <source>
        <dbReference type="Pfam" id="PF03807"/>
    </source>
</evidence>
<dbReference type="eggNOG" id="COG0345">
    <property type="taxonomic scope" value="Bacteria"/>
</dbReference>
<keyword evidence="5" id="KW-1185">Reference proteome</keyword>
<dbReference type="GO" id="GO:0055129">
    <property type="term" value="P:L-proline biosynthetic process"/>
    <property type="evidence" value="ECO:0007669"/>
    <property type="project" value="TreeGrafter"/>
</dbReference>
<dbReference type="GO" id="GO:0004735">
    <property type="term" value="F:pyrroline-5-carboxylate reductase activity"/>
    <property type="evidence" value="ECO:0007669"/>
    <property type="project" value="UniProtKB-EC"/>
</dbReference>
<dbReference type="Gene3D" id="3.40.50.720">
    <property type="entry name" value="NAD(P)-binding Rossmann-like Domain"/>
    <property type="match status" value="1"/>
</dbReference>
<dbReference type="InterPro" id="IPR036291">
    <property type="entry name" value="NAD(P)-bd_dom_sf"/>
</dbReference>
<comment type="caution">
    <text evidence="4">The sequence shown here is derived from an EMBL/GenBank/DDBJ whole genome shotgun (WGS) entry which is preliminary data.</text>
</comment>
<reference evidence="4 5" key="1">
    <citation type="submission" date="2014-03" db="EMBL/GenBank/DDBJ databases">
        <title>Genomics of Bifidobacteria.</title>
        <authorList>
            <person name="Ventura M."/>
            <person name="Milani C."/>
            <person name="Lugli G.A."/>
        </authorList>
    </citation>
    <scope>NUCLEOTIDE SEQUENCE [LARGE SCALE GENOMIC DNA]</scope>
    <source>
        <strain evidence="4 5">LMG 11592</strain>
    </source>
</reference>
<dbReference type="PANTHER" id="PTHR11645:SF0">
    <property type="entry name" value="PYRROLINE-5-CARBOXYLATE REDUCTASE 3"/>
    <property type="match status" value="1"/>
</dbReference>
<evidence type="ECO:0000256" key="2">
    <source>
        <dbReference type="ARBA" id="ARBA00023002"/>
    </source>
</evidence>
<evidence type="ECO:0000256" key="1">
    <source>
        <dbReference type="ARBA" id="ARBA00005525"/>
    </source>
</evidence>
<feature type="domain" description="Pyrroline-5-carboxylate reductase catalytic N-terminal" evidence="3">
    <location>
        <begin position="2"/>
        <end position="95"/>
    </location>
</feature>
<evidence type="ECO:0000313" key="5">
    <source>
        <dbReference type="Proteomes" id="UP000029014"/>
    </source>
</evidence>
<accession>A0A087BPQ2</accession>